<feature type="domain" description="Nicotinate/nicotinamide phosphoribosyltransferase" evidence="10">
    <location>
        <begin position="168"/>
        <end position="355"/>
    </location>
</feature>
<dbReference type="InterPro" id="IPR013785">
    <property type="entry name" value="Aldolase_TIM"/>
</dbReference>
<evidence type="ECO:0000256" key="6">
    <source>
        <dbReference type="ARBA" id="ARBA00022642"/>
    </source>
</evidence>
<evidence type="ECO:0000259" key="11">
    <source>
        <dbReference type="Pfam" id="PF17767"/>
    </source>
</evidence>
<evidence type="ECO:0000256" key="3">
    <source>
        <dbReference type="ARBA" id="ARBA00013236"/>
    </source>
</evidence>
<dbReference type="Proteomes" id="UP000050920">
    <property type="component" value="Unassembled WGS sequence"/>
</dbReference>
<comment type="caution">
    <text evidence="13">The sequence shown here is derived from an EMBL/GenBank/DDBJ whole genome shotgun (WGS) entry which is preliminary data.</text>
</comment>
<dbReference type="AlphaFoldDB" id="A0A0R2NJP9"/>
<dbReference type="FunFam" id="3.20.20.70:FF:000076">
    <property type="entry name" value="Nicotinate phosphoribosyltransferase"/>
    <property type="match status" value="1"/>
</dbReference>
<accession>A0A0R2NJP9</accession>
<dbReference type="GO" id="GO:0004516">
    <property type="term" value="F:nicotinate phosphoribosyltransferase activity"/>
    <property type="evidence" value="ECO:0007669"/>
    <property type="project" value="UniProtKB-UniRule"/>
</dbReference>
<protein>
    <recommendedName>
        <fullName evidence="3 9">Nicotinate phosphoribosyltransferase</fullName>
        <ecNumber evidence="3 9">6.3.4.21</ecNumber>
    </recommendedName>
</protein>
<dbReference type="SUPFAM" id="SSF54675">
    <property type="entry name" value="Nicotinate/Quinolinate PRTase N-terminal domain-like"/>
    <property type="match status" value="1"/>
</dbReference>
<sequence length="490" mass="53672">MQFLWGVKTVCFVRKDTIMRQLSLLTDLYEFSMANGFQQELPDTWGTFDVFFRKVPDHGSFVISAGLQQVVEALQQFTFTAADLTYFKSLDLWDDDFLDYLASFQMQCKLTAVPEGTPVFPREPFLTIEGPLAQAQLLETLILNIVNHQSLIATKARRMTYAANGRPIMEFGARRAQGPDSAVYGTRAAIIGGALSTSNVLAAQQFDIPVAGTMAHSWIQAFDDELTAFRTWAKHYPDNSALLVDTYDVLTSGVPNAITVFQELRAQGHEPVGIRIDSGDVAALTTQARAMLDAAGFPNAKITISNALDETIITSLLHQGAPVDNFGIGENLITSASAPVLSGVYKLAAVEQDGHCIPKIKISASRAKLTMPGKKQVYRLYRPGTNVAFADLIALQNEPVTTLKELAVYDSNPINLKAQRPLTDFEARPLLKATDLSANDFPSLATIRKHSQAQLETLPAPTQRLVNPDEYPVYMTAALAELQAQLAAVD</sequence>
<dbReference type="NCBIfam" id="TIGR01513">
    <property type="entry name" value="NAPRTase_put"/>
    <property type="match status" value="1"/>
</dbReference>
<dbReference type="InterPro" id="IPR040727">
    <property type="entry name" value="NAPRTase_N"/>
</dbReference>
<keyword evidence="6 9" id="KW-0662">Pyridine nucleotide biosynthesis</keyword>
<name>A0A0R2NJP9_9LACO</name>
<comment type="function">
    <text evidence="9">Catalyzes the first step in the biosynthesis of NAD from nicotinic acid, the ATP-dependent synthesis of beta-nicotinate D-ribonucleotide from nicotinate and 5-phospho-D-ribose 1-phosphate.</text>
</comment>
<dbReference type="PIRSF" id="PIRSF000484">
    <property type="entry name" value="NAPRT"/>
    <property type="match status" value="1"/>
</dbReference>
<dbReference type="GO" id="GO:0005829">
    <property type="term" value="C:cytosol"/>
    <property type="evidence" value="ECO:0007669"/>
    <property type="project" value="TreeGrafter"/>
</dbReference>
<dbReference type="InterPro" id="IPR036068">
    <property type="entry name" value="Nicotinate_pribotase-like_C"/>
</dbReference>
<dbReference type="InterPro" id="IPR006405">
    <property type="entry name" value="Nic_PRibTrfase_pncB"/>
</dbReference>
<dbReference type="InterPro" id="IPR041525">
    <property type="entry name" value="N/Namide_PRibTrfase"/>
</dbReference>
<dbReference type="SUPFAM" id="SSF51690">
    <property type="entry name" value="Nicotinate/Quinolinate PRTase C-terminal domain-like"/>
    <property type="match status" value="1"/>
</dbReference>
<dbReference type="EMBL" id="AYGX02000146">
    <property type="protein sequence ID" value="KRO25564.1"/>
    <property type="molecule type" value="Genomic_DNA"/>
</dbReference>
<dbReference type="CDD" id="cd01570">
    <property type="entry name" value="NAPRTase_A"/>
    <property type="match status" value="1"/>
</dbReference>
<proteinExistence type="inferred from homology"/>
<dbReference type="Gene3D" id="3.20.20.70">
    <property type="entry name" value="Aldolase class I"/>
    <property type="match status" value="1"/>
</dbReference>
<gene>
    <name evidence="13" type="ORF">DY78_GL001229</name>
</gene>
<dbReference type="NCBIfam" id="NF006695">
    <property type="entry name" value="PRK09243.1-2"/>
    <property type="match status" value="1"/>
</dbReference>
<dbReference type="UniPathway" id="UPA00253">
    <property type="reaction ID" value="UER00457"/>
</dbReference>
<dbReference type="PANTHER" id="PTHR11098">
    <property type="entry name" value="NICOTINATE PHOSPHORIBOSYLTRANSFERASE"/>
    <property type="match status" value="1"/>
</dbReference>
<evidence type="ECO:0000313" key="14">
    <source>
        <dbReference type="Proteomes" id="UP000050920"/>
    </source>
</evidence>
<dbReference type="InterPro" id="IPR041619">
    <property type="entry name" value="NAPRTase_C"/>
</dbReference>
<comment type="PTM">
    <text evidence="9">Transiently phosphorylated on a His residue during the reaction cycle. Phosphorylation strongly increases the affinity for substrates and increases the rate of nicotinate D-ribonucleotide production. Dephosphorylation regenerates the low-affinity form of the enzyme, leading to product release.</text>
</comment>
<reference evidence="13 14" key="1">
    <citation type="journal article" date="2015" name="Genome Announc.">
        <title>Expanding the biotechnology potential of lactobacilli through comparative genomics of 213 strains and associated genera.</title>
        <authorList>
            <person name="Sun Z."/>
            <person name="Harris H.M."/>
            <person name="McCann A."/>
            <person name="Guo C."/>
            <person name="Argimon S."/>
            <person name="Zhang W."/>
            <person name="Yang X."/>
            <person name="Jeffery I.B."/>
            <person name="Cooney J.C."/>
            <person name="Kagawa T.F."/>
            <person name="Liu W."/>
            <person name="Song Y."/>
            <person name="Salvetti E."/>
            <person name="Wrobel A."/>
            <person name="Rasinkangas P."/>
            <person name="Parkhill J."/>
            <person name="Rea M.C."/>
            <person name="O'Sullivan O."/>
            <person name="Ritari J."/>
            <person name="Douillard F.P."/>
            <person name="Paul Ross R."/>
            <person name="Yang R."/>
            <person name="Briner A.E."/>
            <person name="Felis G.E."/>
            <person name="de Vos W.M."/>
            <person name="Barrangou R."/>
            <person name="Klaenhammer T.R."/>
            <person name="Caufield P.W."/>
            <person name="Cui Y."/>
            <person name="Zhang H."/>
            <person name="O'Toole P.W."/>
        </authorList>
    </citation>
    <scope>NUCLEOTIDE SEQUENCE [LARGE SCALE GENOMIC DNA]</scope>
    <source>
        <strain evidence="13 14">DSM 21115</strain>
    </source>
</reference>
<dbReference type="GO" id="GO:0034355">
    <property type="term" value="P:NAD+ biosynthetic process via the salvage pathway"/>
    <property type="evidence" value="ECO:0007669"/>
    <property type="project" value="UniProtKB-ARBA"/>
</dbReference>
<evidence type="ECO:0000259" key="12">
    <source>
        <dbReference type="Pfam" id="PF17956"/>
    </source>
</evidence>
<feature type="domain" description="Nicotinate phosphoribosyltransferase C-terminal" evidence="12">
    <location>
        <begin position="374"/>
        <end position="482"/>
    </location>
</feature>
<dbReference type="PANTHER" id="PTHR11098:SF1">
    <property type="entry name" value="NICOTINATE PHOSPHORIBOSYLTRANSFERASE"/>
    <property type="match status" value="1"/>
</dbReference>
<evidence type="ECO:0000256" key="4">
    <source>
        <dbReference type="ARBA" id="ARBA00022553"/>
    </source>
</evidence>
<comment type="similarity">
    <text evidence="2 9">Belongs to the NAPRTase family.</text>
</comment>
<dbReference type="Gene3D" id="3.20.140.10">
    <property type="entry name" value="nicotinate phosphoribosyltransferase"/>
    <property type="match status" value="1"/>
</dbReference>
<evidence type="ECO:0000256" key="5">
    <source>
        <dbReference type="ARBA" id="ARBA00022598"/>
    </source>
</evidence>
<keyword evidence="13" id="KW-0328">Glycosyltransferase</keyword>
<keyword evidence="14" id="KW-1185">Reference proteome</keyword>
<keyword evidence="5 9" id="KW-0436">Ligase</keyword>
<organism evidence="13 14">
    <name type="scientific">Lactiplantibacillus fabifermentans DSM 21115</name>
    <dbReference type="NCBI Taxonomy" id="1413187"/>
    <lineage>
        <taxon>Bacteria</taxon>
        <taxon>Bacillati</taxon>
        <taxon>Bacillota</taxon>
        <taxon>Bacilli</taxon>
        <taxon>Lactobacillales</taxon>
        <taxon>Lactobacillaceae</taxon>
        <taxon>Lactiplantibacillus</taxon>
    </lineage>
</organism>
<evidence type="ECO:0000256" key="9">
    <source>
        <dbReference type="RuleBase" id="RU365100"/>
    </source>
</evidence>
<evidence type="ECO:0000256" key="7">
    <source>
        <dbReference type="ARBA" id="ARBA00022679"/>
    </source>
</evidence>
<dbReference type="Pfam" id="PF17956">
    <property type="entry name" value="NAPRTase_C"/>
    <property type="match status" value="1"/>
</dbReference>
<evidence type="ECO:0000256" key="1">
    <source>
        <dbReference type="ARBA" id="ARBA00004952"/>
    </source>
</evidence>
<comment type="pathway">
    <text evidence="1 9">Cofactor biosynthesis; NAD(+) biosynthesis; nicotinate D-ribonucleotide from nicotinate: step 1/1.</text>
</comment>
<evidence type="ECO:0000259" key="10">
    <source>
        <dbReference type="Pfam" id="PF04095"/>
    </source>
</evidence>
<keyword evidence="7 9" id="KW-0808">Transferase</keyword>
<dbReference type="GO" id="GO:0047280">
    <property type="term" value="F:nicotinamide phosphoribosyltransferase activity"/>
    <property type="evidence" value="ECO:0007669"/>
    <property type="project" value="UniProtKB-ARBA"/>
</dbReference>
<dbReference type="Pfam" id="PF17767">
    <property type="entry name" value="NAPRTase_N"/>
    <property type="match status" value="1"/>
</dbReference>
<comment type="catalytic activity">
    <reaction evidence="8 9">
        <text>5-phospho-alpha-D-ribose 1-diphosphate + nicotinate + ATP + H2O = nicotinate beta-D-ribonucleotide + ADP + phosphate + diphosphate</text>
        <dbReference type="Rhea" id="RHEA:36163"/>
        <dbReference type="ChEBI" id="CHEBI:15377"/>
        <dbReference type="ChEBI" id="CHEBI:30616"/>
        <dbReference type="ChEBI" id="CHEBI:32544"/>
        <dbReference type="ChEBI" id="CHEBI:33019"/>
        <dbReference type="ChEBI" id="CHEBI:43474"/>
        <dbReference type="ChEBI" id="CHEBI:57502"/>
        <dbReference type="ChEBI" id="CHEBI:58017"/>
        <dbReference type="ChEBI" id="CHEBI:456216"/>
        <dbReference type="EC" id="6.3.4.21"/>
    </reaction>
</comment>
<evidence type="ECO:0000313" key="13">
    <source>
        <dbReference type="EMBL" id="KRO25564.1"/>
    </source>
</evidence>
<dbReference type="InterPro" id="IPR007229">
    <property type="entry name" value="Nic_PRibTrfase-Fam"/>
</dbReference>
<dbReference type="Pfam" id="PF04095">
    <property type="entry name" value="NAPRTase"/>
    <property type="match status" value="1"/>
</dbReference>
<keyword evidence="4" id="KW-0597">Phosphoprotein</keyword>
<evidence type="ECO:0000256" key="8">
    <source>
        <dbReference type="ARBA" id="ARBA00048668"/>
    </source>
</evidence>
<dbReference type="NCBIfam" id="NF009131">
    <property type="entry name" value="PRK12484.1"/>
    <property type="match status" value="1"/>
</dbReference>
<feature type="domain" description="Nicotinate phosphoribosyltransferase N-terminal" evidence="11">
    <location>
        <begin position="24"/>
        <end position="147"/>
    </location>
</feature>
<dbReference type="EC" id="6.3.4.21" evidence="3 9"/>
<evidence type="ECO:0000256" key="2">
    <source>
        <dbReference type="ARBA" id="ARBA00010897"/>
    </source>
</evidence>